<comment type="similarity">
    <text evidence="5">Belongs to the class-II pyridoxal-phosphate-dependent aminotransferase family. MalY/PatB cystathionine beta-lyase subfamily.</text>
</comment>
<dbReference type="RefSeq" id="WP_028722331.1">
    <property type="nucleotide sequence ID" value="NZ_JANFVX010000015.1"/>
</dbReference>
<comment type="caution">
    <text evidence="7">The sequence shown here is derived from an EMBL/GenBank/DDBJ whole genome shotgun (WGS) entry which is preliminary data.</text>
</comment>
<dbReference type="PANTHER" id="PTHR43525">
    <property type="entry name" value="PROTEIN MALY"/>
    <property type="match status" value="1"/>
</dbReference>
<dbReference type="InterPro" id="IPR015421">
    <property type="entry name" value="PyrdxlP-dep_Trfase_major"/>
</dbReference>
<evidence type="ECO:0000256" key="4">
    <source>
        <dbReference type="ARBA" id="ARBA00023239"/>
    </source>
</evidence>
<dbReference type="Gene3D" id="3.90.1150.10">
    <property type="entry name" value="Aspartate Aminotransferase, domain 1"/>
    <property type="match status" value="1"/>
</dbReference>
<name>A0AAJ1FSI3_PANAN</name>
<evidence type="ECO:0000256" key="1">
    <source>
        <dbReference type="ARBA" id="ARBA00001933"/>
    </source>
</evidence>
<dbReference type="InterPro" id="IPR015424">
    <property type="entry name" value="PyrdxlP-dep_Trfase"/>
</dbReference>
<dbReference type="EMBL" id="JANFVX010000015">
    <property type="protein sequence ID" value="MCW0345464.1"/>
    <property type="molecule type" value="Genomic_DNA"/>
</dbReference>
<accession>A0AAJ1FSI3</accession>
<organism evidence="7 8">
    <name type="scientific">Pantoea ananas</name>
    <name type="common">Erwinia uredovora</name>
    <dbReference type="NCBI Taxonomy" id="553"/>
    <lineage>
        <taxon>Bacteria</taxon>
        <taxon>Pseudomonadati</taxon>
        <taxon>Pseudomonadota</taxon>
        <taxon>Gammaproteobacteria</taxon>
        <taxon>Enterobacterales</taxon>
        <taxon>Erwiniaceae</taxon>
        <taxon>Pantoea</taxon>
    </lineage>
</organism>
<comment type="cofactor">
    <cofactor evidence="1">
        <name>pyridoxal 5'-phosphate</name>
        <dbReference type="ChEBI" id="CHEBI:597326"/>
    </cofactor>
</comment>
<evidence type="ECO:0000256" key="2">
    <source>
        <dbReference type="ARBA" id="ARBA00012224"/>
    </source>
</evidence>
<dbReference type="InterPro" id="IPR027619">
    <property type="entry name" value="C-S_lyase_PatB-like"/>
</dbReference>
<dbReference type="Proteomes" id="UP001208888">
    <property type="component" value="Unassembled WGS sequence"/>
</dbReference>
<reference evidence="7" key="1">
    <citation type="submission" date="2022-06" db="EMBL/GenBank/DDBJ databases">
        <title>Dynamics of rice microbiomes reveals core vertical transmitted seed endophytes.</title>
        <authorList>
            <person name="Liao K."/>
            <person name="Zhang X."/>
        </authorList>
    </citation>
    <scope>NUCLEOTIDE SEQUENCE</scope>
    <source>
        <strain evidence="7">JT1-17</strain>
    </source>
</reference>
<proteinExistence type="inferred from homology"/>
<dbReference type="PANTHER" id="PTHR43525:SF1">
    <property type="entry name" value="PROTEIN MALY"/>
    <property type="match status" value="1"/>
</dbReference>
<evidence type="ECO:0000259" key="6">
    <source>
        <dbReference type="Pfam" id="PF00155"/>
    </source>
</evidence>
<evidence type="ECO:0000256" key="3">
    <source>
        <dbReference type="ARBA" id="ARBA00022898"/>
    </source>
</evidence>
<dbReference type="Gene3D" id="3.40.640.10">
    <property type="entry name" value="Type I PLP-dependent aspartate aminotransferase-like (Major domain)"/>
    <property type="match status" value="1"/>
</dbReference>
<dbReference type="Pfam" id="PF00155">
    <property type="entry name" value="Aminotran_1_2"/>
    <property type="match status" value="1"/>
</dbReference>
<dbReference type="InterPro" id="IPR004839">
    <property type="entry name" value="Aminotransferase_I/II_large"/>
</dbReference>
<dbReference type="GO" id="GO:0047804">
    <property type="term" value="F:cysteine-S-conjugate beta-lyase activity"/>
    <property type="evidence" value="ECO:0007669"/>
    <property type="project" value="UniProtKB-EC"/>
</dbReference>
<evidence type="ECO:0000313" key="8">
    <source>
        <dbReference type="Proteomes" id="UP001208888"/>
    </source>
</evidence>
<evidence type="ECO:0000256" key="5">
    <source>
        <dbReference type="ARBA" id="ARBA00037974"/>
    </source>
</evidence>
<sequence>MNGSNCTRYDFDTVIDRHGSWCTQWDFVADRFGVMDLLPFTISDMDFVTAPCIRQALMQRLEHGVFGYTRWQHDDFLSACHHWMSSRFHYEPHASTIVYAPSVIYMVSQMLHLWSEAGDEVIIHTPAYDGFYKTIRASQRQVVEMPLRYEAKAWHCDMSQLEKRLARPRCKVLLLCSPHNPTGKVWTHEELYQIAALCERHKVKVISDEIHMDMVTGNDTHLPWSKVARDNWALFTSASKSFNIPALTGAWGIIPSAVDRTAWFNMIKNRDGLSSPSVMAVAAHIAAYREGAPWLDALRRYLRANLCYLAERLNNSFPELNWVVPQATYLAWIDLSPLNIDADLLQSNLIHEQRIAIMPGATYGETSKNFLRLNVGCPRRKVDAGVSGLLSAIQTLRS</sequence>
<feature type="domain" description="Aminotransferase class I/classII large" evidence="6">
    <location>
        <begin position="37"/>
        <end position="386"/>
    </location>
</feature>
<dbReference type="GO" id="GO:0030170">
    <property type="term" value="F:pyridoxal phosphate binding"/>
    <property type="evidence" value="ECO:0007669"/>
    <property type="project" value="InterPro"/>
</dbReference>
<keyword evidence="4" id="KW-0456">Lyase</keyword>
<dbReference type="NCBIfam" id="TIGR04350">
    <property type="entry name" value="C_S_lyase_PatB"/>
    <property type="match status" value="1"/>
</dbReference>
<dbReference type="InterPro" id="IPR015422">
    <property type="entry name" value="PyrdxlP-dep_Trfase_small"/>
</dbReference>
<dbReference type="InterPro" id="IPR051798">
    <property type="entry name" value="Class-II_PLP-Dep_Aminotrans"/>
</dbReference>
<keyword evidence="3" id="KW-0663">Pyridoxal phosphate</keyword>
<evidence type="ECO:0000313" key="7">
    <source>
        <dbReference type="EMBL" id="MCW0345464.1"/>
    </source>
</evidence>
<gene>
    <name evidence="7" type="ORF">NB703_003557</name>
</gene>
<dbReference type="EC" id="4.4.1.13" evidence="2"/>
<protein>
    <recommendedName>
        <fullName evidence="2">cysteine-S-conjugate beta-lyase</fullName>
        <ecNumber evidence="2">4.4.1.13</ecNumber>
    </recommendedName>
</protein>
<dbReference type="CDD" id="cd00609">
    <property type="entry name" value="AAT_like"/>
    <property type="match status" value="1"/>
</dbReference>
<dbReference type="AlphaFoldDB" id="A0AAJ1FSI3"/>
<dbReference type="SUPFAM" id="SSF53383">
    <property type="entry name" value="PLP-dependent transferases"/>
    <property type="match status" value="1"/>
</dbReference>